<protein>
    <submittedName>
        <fullName evidence="1">Tigger transposable element-derived protein 6</fullName>
    </submittedName>
</protein>
<dbReference type="Proteomes" id="UP000054843">
    <property type="component" value="Unassembled WGS sequence"/>
</dbReference>
<gene>
    <name evidence="1" type="primary">TIGD6</name>
    <name evidence="1" type="ORF">T10_10226</name>
</gene>
<keyword evidence="2" id="KW-1185">Reference proteome</keyword>
<comment type="caution">
    <text evidence="1">The sequence shown here is derived from an EMBL/GenBank/DDBJ whole genome shotgun (WGS) entry which is preliminary data.</text>
</comment>
<reference evidence="1 2" key="1">
    <citation type="submission" date="2015-01" db="EMBL/GenBank/DDBJ databases">
        <title>Evolution of Trichinella species and genotypes.</title>
        <authorList>
            <person name="Korhonen P.K."/>
            <person name="Edoardo P."/>
            <person name="Giuseppe L.R."/>
            <person name="Gasser R.B."/>
        </authorList>
    </citation>
    <scope>NUCLEOTIDE SEQUENCE [LARGE SCALE GENOMIC DNA]</scope>
    <source>
        <strain evidence="1">ISS1980</strain>
    </source>
</reference>
<evidence type="ECO:0000313" key="1">
    <source>
        <dbReference type="EMBL" id="KRZ66034.1"/>
    </source>
</evidence>
<dbReference type="AlphaFoldDB" id="A0A0V1M3X9"/>
<organism evidence="1 2">
    <name type="scientific">Trichinella papuae</name>
    <dbReference type="NCBI Taxonomy" id="268474"/>
    <lineage>
        <taxon>Eukaryota</taxon>
        <taxon>Metazoa</taxon>
        <taxon>Ecdysozoa</taxon>
        <taxon>Nematoda</taxon>
        <taxon>Enoplea</taxon>
        <taxon>Dorylaimia</taxon>
        <taxon>Trichinellida</taxon>
        <taxon>Trichinellidae</taxon>
        <taxon>Trichinella</taxon>
    </lineage>
</organism>
<accession>A0A0V1M3X9</accession>
<name>A0A0V1M3X9_9BILA</name>
<dbReference type="EMBL" id="JYDO01000271">
    <property type="protein sequence ID" value="KRZ66034.1"/>
    <property type="molecule type" value="Genomic_DNA"/>
</dbReference>
<evidence type="ECO:0000313" key="2">
    <source>
        <dbReference type="Proteomes" id="UP000054843"/>
    </source>
</evidence>
<sequence length="74" mass="8745">MGLFFRILPDKILTFKGENCSGGRAKNPRCFKNVRTLPCACHANSNPWMTMRMLEWNEGFWDTFYECWMTKCGR</sequence>
<proteinExistence type="predicted"/>